<dbReference type="PANTHER" id="PTHR40562">
    <property type="match status" value="1"/>
</dbReference>
<keyword evidence="2" id="KW-0479">Metal-binding</keyword>
<dbReference type="InterPro" id="IPR017881">
    <property type="entry name" value="NirD"/>
</dbReference>
<dbReference type="GO" id="GO:0042128">
    <property type="term" value="P:nitrate assimilation"/>
    <property type="evidence" value="ECO:0007669"/>
    <property type="project" value="UniProtKB-KW"/>
</dbReference>
<gene>
    <name evidence="8" type="ORF">B0F87_102118</name>
</gene>
<evidence type="ECO:0000313" key="8">
    <source>
        <dbReference type="EMBL" id="PPK77012.1"/>
    </source>
</evidence>
<reference evidence="8 9" key="1">
    <citation type="submission" date="2018-02" db="EMBL/GenBank/DDBJ databases">
        <title>Subsurface microbial communities from deep shales in Ohio and West Virginia, USA.</title>
        <authorList>
            <person name="Wrighton K."/>
        </authorList>
    </citation>
    <scope>NUCLEOTIDE SEQUENCE [LARGE SCALE GENOMIC DNA]</scope>
    <source>
        <strain evidence="8 9">OWC-DMM</strain>
    </source>
</reference>
<evidence type="ECO:0000256" key="4">
    <source>
        <dbReference type="ARBA" id="ARBA00023004"/>
    </source>
</evidence>
<dbReference type="Proteomes" id="UP000240010">
    <property type="component" value="Unassembled WGS sequence"/>
</dbReference>
<name>A0A2S6HHQ3_9GAMM</name>
<dbReference type="PANTHER" id="PTHR40562:SF1">
    <property type="entry name" value="NITRITE REDUCTASE (NADH) SMALL SUBUNIT"/>
    <property type="match status" value="1"/>
</dbReference>
<dbReference type="RefSeq" id="WP_104427779.1">
    <property type="nucleotide sequence ID" value="NZ_PTIZ01000002.1"/>
</dbReference>
<dbReference type="PROSITE" id="PS51296">
    <property type="entry name" value="RIESKE"/>
    <property type="match status" value="1"/>
</dbReference>
<proteinExistence type="predicted"/>
<feature type="domain" description="Rieske" evidence="7">
    <location>
        <begin position="5"/>
        <end position="107"/>
    </location>
</feature>
<dbReference type="Gene3D" id="2.102.10.10">
    <property type="entry name" value="Rieske [2Fe-2S] iron-sulphur domain"/>
    <property type="match status" value="1"/>
</dbReference>
<organism evidence="8 9">
    <name type="scientific">Methylobacter tundripaludum</name>
    <dbReference type="NCBI Taxonomy" id="173365"/>
    <lineage>
        <taxon>Bacteria</taxon>
        <taxon>Pseudomonadati</taxon>
        <taxon>Pseudomonadota</taxon>
        <taxon>Gammaproteobacteria</taxon>
        <taxon>Methylococcales</taxon>
        <taxon>Methylococcaceae</taxon>
        <taxon>Methylobacter</taxon>
    </lineage>
</organism>
<dbReference type="PROSITE" id="PS51300">
    <property type="entry name" value="NIRD"/>
    <property type="match status" value="1"/>
</dbReference>
<evidence type="ECO:0000256" key="2">
    <source>
        <dbReference type="ARBA" id="ARBA00022723"/>
    </source>
</evidence>
<dbReference type="NCBIfam" id="TIGR02378">
    <property type="entry name" value="nirD_assim_sml"/>
    <property type="match status" value="1"/>
</dbReference>
<evidence type="ECO:0000313" key="9">
    <source>
        <dbReference type="Proteomes" id="UP000240010"/>
    </source>
</evidence>
<dbReference type="CDD" id="cd03529">
    <property type="entry name" value="Rieske_NirD"/>
    <property type="match status" value="1"/>
</dbReference>
<keyword evidence="5" id="KW-0411">Iron-sulfur</keyword>
<dbReference type="Pfam" id="PF13806">
    <property type="entry name" value="Rieske_2"/>
    <property type="match status" value="1"/>
</dbReference>
<keyword evidence="1" id="KW-0001">2Fe-2S</keyword>
<evidence type="ECO:0000256" key="5">
    <source>
        <dbReference type="ARBA" id="ARBA00023014"/>
    </source>
</evidence>
<comment type="caution">
    <text evidence="8">The sequence shown here is derived from an EMBL/GenBank/DDBJ whole genome shotgun (WGS) entry which is preliminary data.</text>
</comment>
<dbReference type="InterPro" id="IPR012748">
    <property type="entry name" value="Rieske-like_NirD"/>
</dbReference>
<keyword evidence="6" id="KW-0534">Nitrate assimilation</keyword>
<evidence type="ECO:0000259" key="7">
    <source>
        <dbReference type="PROSITE" id="PS51296"/>
    </source>
</evidence>
<accession>A0A2S6HHQ3</accession>
<keyword evidence="3" id="KW-0560">Oxidoreductase</keyword>
<dbReference type="AlphaFoldDB" id="A0A2S6HHQ3"/>
<dbReference type="InterPro" id="IPR017941">
    <property type="entry name" value="Rieske_2Fe-2S"/>
</dbReference>
<dbReference type="EMBL" id="PTIZ01000002">
    <property type="protein sequence ID" value="PPK77012.1"/>
    <property type="molecule type" value="Genomic_DNA"/>
</dbReference>
<dbReference type="InterPro" id="IPR036922">
    <property type="entry name" value="Rieske_2Fe-2S_sf"/>
</dbReference>
<evidence type="ECO:0000256" key="6">
    <source>
        <dbReference type="ARBA" id="ARBA00023063"/>
    </source>
</evidence>
<dbReference type="SUPFAM" id="SSF50022">
    <property type="entry name" value="ISP domain"/>
    <property type="match status" value="1"/>
</dbReference>
<protein>
    <submittedName>
        <fullName evidence="8">Assimilatory nitrite reductase (NAD(P)H) small subunit</fullName>
    </submittedName>
</protein>
<dbReference type="GO" id="GO:0051537">
    <property type="term" value="F:2 iron, 2 sulfur cluster binding"/>
    <property type="evidence" value="ECO:0007669"/>
    <property type="project" value="UniProtKB-KW"/>
</dbReference>
<keyword evidence="4" id="KW-0408">Iron</keyword>
<sequence>MVQWIDVCSVDDLQPDSGVCALVEGEQVAIFWMPEPDAKVYAVGNYDPFGNANVLSRGLIGDIGGQPVVASPLYKQHFNLQTGVCLEDEAVKIPVYAIRIENGSVQVNLSALPHDGEPAL</sequence>
<evidence type="ECO:0000256" key="1">
    <source>
        <dbReference type="ARBA" id="ARBA00022714"/>
    </source>
</evidence>
<dbReference type="GO" id="GO:0046872">
    <property type="term" value="F:metal ion binding"/>
    <property type="evidence" value="ECO:0007669"/>
    <property type="project" value="UniProtKB-KW"/>
</dbReference>
<evidence type="ECO:0000256" key="3">
    <source>
        <dbReference type="ARBA" id="ARBA00023002"/>
    </source>
</evidence>
<dbReference type="GO" id="GO:0008942">
    <property type="term" value="F:nitrite reductase [NAD(P)H] activity"/>
    <property type="evidence" value="ECO:0007669"/>
    <property type="project" value="InterPro"/>
</dbReference>